<evidence type="ECO:0000313" key="3">
    <source>
        <dbReference type="Proteomes" id="UP000322294"/>
    </source>
</evidence>
<keyword evidence="3" id="KW-1185">Reference proteome</keyword>
<dbReference type="AlphaFoldDB" id="A0A5S5AUP8"/>
<name>A0A5S5AUP8_9FIRM</name>
<feature type="transmembrane region" description="Helical" evidence="1">
    <location>
        <begin position="32"/>
        <end position="53"/>
    </location>
</feature>
<evidence type="ECO:0000313" key="2">
    <source>
        <dbReference type="EMBL" id="TYP56165.1"/>
    </source>
</evidence>
<keyword evidence="1" id="KW-0812">Transmembrane</keyword>
<keyword evidence="1" id="KW-0472">Membrane</keyword>
<sequence length="58" mass="6511">MRFIFNKFVLFFSIIFVILFTANLYEPTALDFIGAIVGGLISGIIVGMILYVVHKILT</sequence>
<protein>
    <submittedName>
        <fullName evidence="2">Uncharacterized protein</fullName>
    </submittedName>
</protein>
<accession>A0A5S5AUP8</accession>
<reference evidence="2 3" key="1">
    <citation type="submission" date="2019-07" db="EMBL/GenBank/DDBJ databases">
        <title>Genomic Encyclopedia of Type Strains, Phase I: the one thousand microbial genomes (KMG-I) project.</title>
        <authorList>
            <person name="Kyrpides N."/>
        </authorList>
    </citation>
    <scope>NUCLEOTIDE SEQUENCE [LARGE SCALE GENOMIC DNA]</scope>
    <source>
        <strain evidence="2 3">DSM 16647</strain>
    </source>
</reference>
<dbReference type="Proteomes" id="UP000322294">
    <property type="component" value="Unassembled WGS sequence"/>
</dbReference>
<feature type="transmembrane region" description="Helical" evidence="1">
    <location>
        <begin position="7"/>
        <end position="26"/>
    </location>
</feature>
<gene>
    <name evidence="2" type="ORF">LZ11_01089</name>
</gene>
<comment type="caution">
    <text evidence="2">The sequence shown here is derived from an EMBL/GenBank/DDBJ whole genome shotgun (WGS) entry which is preliminary data.</text>
</comment>
<organism evidence="2 3">
    <name type="scientific">Thermosediminibacter litoriperuensis</name>
    <dbReference type="NCBI Taxonomy" id="291989"/>
    <lineage>
        <taxon>Bacteria</taxon>
        <taxon>Bacillati</taxon>
        <taxon>Bacillota</taxon>
        <taxon>Clostridia</taxon>
        <taxon>Thermosediminibacterales</taxon>
        <taxon>Thermosediminibacteraceae</taxon>
        <taxon>Thermosediminibacter</taxon>
    </lineage>
</organism>
<evidence type="ECO:0000256" key="1">
    <source>
        <dbReference type="SAM" id="Phobius"/>
    </source>
</evidence>
<dbReference type="EMBL" id="VNHO01000009">
    <property type="protein sequence ID" value="TYP56165.1"/>
    <property type="molecule type" value="Genomic_DNA"/>
</dbReference>
<keyword evidence="1" id="KW-1133">Transmembrane helix</keyword>
<proteinExistence type="predicted"/>